<dbReference type="RefSeq" id="WP_185303071.1">
    <property type="nucleotide sequence ID" value="NZ_CP045703.1"/>
</dbReference>
<dbReference type="KEGG" id="sfiy:F0344_34540"/>
<keyword evidence="2" id="KW-0614">Plasmid</keyword>
<accession>A0A7G7BW73</accession>
<evidence type="ECO:0000313" key="2">
    <source>
        <dbReference type="EMBL" id="QNE79588.1"/>
    </source>
</evidence>
<keyword evidence="3" id="KW-1185">Reference proteome</keyword>
<organism evidence="2 3">
    <name type="scientific">Streptomyces finlayi</name>
    <dbReference type="NCBI Taxonomy" id="67296"/>
    <lineage>
        <taxon>Bacteria</taxon>
        <taxon>Bacillati</taxon>
        <taxon>Actinomycetota</taxon>
        <taxon>Actinomycetes</taxon>
        <taxon>Kitasatosporales</taxon>
        <taxon>Streptomycetaceae</taxon>
        <taxon>Streptomyces</taxon>
    </lineage>
</organism>
<name>A0A7G7BW73_9ACTN</name>
<reference evidence="3" key="1">
    <citation type="submission" date="2019-10" db="EMBL/GenBank/DDBJ databases">
        <title>Antimicrobial potential of Antarctic Bacteria.</title>
        <authorList>
            <person name="Benaud N."/>
            <person name="Edwards R.J."/>
            <person name="Ferrari B.C."/>
        </authorList>
    </citation>
    <scope>NUCLEOTIDE SEQUENCE [LARGE SCALE GENOMIC DNA]</scope>
    <source>
        <strain evidence="3">NBSH44</strain>
        <plasmid evidence="3">unnamed1</plasmid>
    </source>
</reference>
<protein>
    <submittedName>
        <fullName evidence="2">Uncharacterized protein</fullName>
    </submittedName>
</protein>
<geneLocation type="plasmid" evidence="2 3">
    <name>unnamed1</name>
</geneLocation>
<evidence type="ECO:0000256" key="1">
    <source>
        <dbReference type="SAM" id="MobiDB-lite"/>
    </source>
</evidence>
<sequence length="64" mass="7474">MQSLSRHVDPDLDRDQLATLGERLSPPAGWQYRVRTLEEDLRVGPHGDAHIVLDEYENNYQRED</sequence>
<evidence type="ECO:0000313" key="3">
    <source>
        <dbReference type="Proteomes" id="UP000515307"/>
    </source>
</evidence>
<dbReference type="AlphaFoldDB" id="A0A7G7BW73"/>
<feature type="region of interest" description="Disordered" evidence="1">
    <location>
        <begin position="1"/>
        <end position="21"/>
    </location>
</feature>
<dbReference type="EMBL" id="CP045703">
    <property type="protein sequence ID" value="QNE79588.1"/>
    <property type="molecule type" value="Genomic_DNA"/>
</dbReference>
<feature type="compositionally biased region" description="Basic and acidic residues" evidence="1">
    <location>
        <begin position="1"/>
        <end position="16"/>
    </location>
</feature>
<proteinExistence type="predicted"/>
<gene>
    <name evidence="2" type="ORF">F0344_34540</name>
</gene>
<dbReference type="Proteomes" id="UP000515307">
    <property type="component" value="Plasmid unnamed1"/>
</dbReference>